<comment type="caution">
    <text evidence="1">The sequence shown here is derived from an EMBL/GenBank/DDBJ whole genome shotgun (WGS) entry which is preliminary data.</text>
</comment>
<gene>
    <name evidence="1" type="ORF">MPEBLZ_03235</name>
</gene>
<name>A0A0P8CHK0_9EURY</name>
<protein>
    <submittedName>
        <fullName evidence="1">Uncharacterized protein</fullName>
    </submittedName>
</protein>
<dbReference type="Proteomes" id="UP000050360">
    <property type="component" value="Unassembled WGS sequence"/>
</dbReference>
<evidence type="ECO:0000313" key="1">
    <source>
        <dbReference type="EMBL" id="KPQ42213.1"/>
    </source>
</evidence>
<accession>A0A0P8CHK0</accession>
<proteinExistence type="predicted"/>
<organism evidence="1 2">
    <name type="scientific">Candidatus Methanoperedens nitratireducens</name>
    <dbReference type="NCBI Taxonomy" id="1392998"/>
    <lineage>
        <taxon>Archaea</taxon>
        <taxon>Methanobacteriati</taxon>
        <taxon>Methanobacteriota</taxon>
        <taxon>Stenosarchaea group</taxon>
        <taxon>Methanomicrobia</taxon>
        <taxon>Methanosarcinales</taxon>
        <taxon>ANME-2 cluster</taxon>
        <taxon>Candidatus Methanoperedentaceae</taxon>
        <taxon>Candidatus Methanoperedens</taxon>
    </lineage>
</organism>
<sequence>MGKNDYGAEHWSSDKVWRKRAKAKQIKVPGNPDFWIQTINITLNISPLDLMALHGFLCLALRHPGVKDHSRRPAMIQLVKNLGQKLVKIGALTSQQIQECENTEAEEGSIDFKGSLKD</sequence>
<dbReference type="AlphaFoldDB" id="A0A0P8CHK0"/>
<evidence type="ECO:0000313" key="2">
    <source>
        <dbReference type="Proteomes" id="UP000050360"/>
    </source>
</evidence>
<dbReference type="EMBL" id="LKCM01000256">
    <property type="protein sequence ID" value="KPQ42213.1"/>
    <property type="molecule type" value="Genomic_DNA"/>
</dbReference>
<reference evidence="1 2" key="1">
    <citation type="submission" date="2015-09" db="EMBL/GenBank/DDBJ databases">
        <title>A metagenomics-based metabolic model of nitrate-dependent anaerobic oxidation of methane by Methanoperedens-like archaea.</title>
        <authorList>
            <person name="Arshad A."/>
            <person name="Speth D.R."/>
            <person name="De Graaf R.M."/>
            <person name="Op Den Camp H.J."/>
            <person name="Jetten M.S."/>
            <person name="Welte C.U."/>
        </authorList>
    </citation>
    <scope>NUCLEOTIDE SEQUENCE [LARGE SCALE GENOMIC DNA]</scope>
</reference>